<reference evidence="1 2" key="1">
    <citation type="submission" date="2023-07" db="EMBL/GenBank/DDBJ databases">
        <title>Closed genoem sequence of Methanomicrococcus sp. Hf6.</title>
        <authorList>
            <person name="Poehlein A."/>
            <person name="Protasov E."/>
            <person name="Platt K."/>
            <person name="Reeh H."/>
            <person name="Daniel R."/>
            <person name="Brune A."/>
        </authorList>
    </citation>
    <scope>NUCLEOTIDE SEQUENCE [LARGE SCALE GENOMIC DNA]</scope>
    <source>
        <strain evidence="1 2">Hf6</strain>
    </source>
</reference>
<dbReference type="RefSeq" id="WP_316557312.1">
    <property type="nucleotide sequence ID" value="NZ_CP131059.1"/>
</dbReference>
<accession>A0AA96VC19</accession>
<dbReference type="Proteomes" id="UP001302978">
    <property type="component" value="Chromosome"/>
</dbReference>
<sequence>MRYETLSEIISDVRKAPESTPEEIEETKKMLERADQDWERQMYMIKMGLNPDGTKYKSEERDLEK</sequence>
<evidence type="ECO:0000313" key="2">
    <source>
        <dbReference type="Proteomes" id="UP001302978"/>
    </source>
</evidence>
<gene>
    <name evidence="1" type="ORF">MmiHf6_14660</name>
</gene>
<dbReference type="AlphaFoldDB" id="A0AA96VC19"/>
<dbReference type="EMBL" id="CP131059">
    <property type="protein sequence ID" value="WNY24137.1"/>
    <property type="molecule type" value="Genomic_DNA"/>
</dbReference>
<dbReference type="GeneID" id="85196065"/>
<protein>
    <submittedName>
        <fullName evidence="1">Uncharacterized protein</fullName>
    </submittedName>
</protein>
<evidence type="ECO:0000313" key="1">
    <source>
        <dbReference type="EMBL" id="WNY24137.1"/>
    </source>
</evidence>
<name>A0AA96VC19_9EURY</name>
<dbReference type="KEGG" id="mehf:MmiHf6_14660"/>
<proteinExistence type="predicted"/>
<keyword evidence="2" id="KW-1185">Reference proteome</keyword>
<organism evidence="1 2">
    <name type="scientific">Methanimicrococcus hongohii</name>
    <dbReference type="NCBI Taxonomy" id="3028295"/>
    <lineage>
        <taxon>Archaea</taxon>
        <taxon>Methanobacteriati</taxon>
        <taxon>Methanobacteriota</taxon>
        <taxon>Stenosarchaea group</taxon>
        <taxon>Methanomicrobia</taxon>
        <taxon>Methanosarcinales</taxon>
        <taxon>Methanosarcinaceae</taxon>
        <taxon>Methanimicrococcus</taxon>
    </lineage>
</organism>